<dbReference type="InterPro" id="IPR050767">
    <property type="entry name" value="Sel1_AlgK"/>
</dbReference>
<dbReference type="Pfam" id="PF08238">
    <property type="entry name" value="Sel1"/>
    <property type="match status" value="2"/>
</dbReference>
<feature type="region of interest" description="Disordered" evidence="2">
    <location>
        <begin position="524"/>
        <end position="780"/>
    </location>
</feature>
<evidence type="ECO:0008006" key="5">
    <source>
        <dbReference type="Google" id="ProtNLM"/>
    </source>
</evidence>
<comment type="similarity">
    <text evidence="1">Belongs to the sel-1 family.</text>
</comment>
<reference evidence="3 4" key="1">
    <citation type="journal article" date="2012" name="Genome Biol.">
        <title>Genome and low-iron response of an oceanic diatom adapted to chronic iron limitation.</title>
        <authorList>
            <person name="Lommer M."/>
            <person name="Specht M."/>
            <person name="Roy A.S."/>
            <person name="Kraemer L."/>
            <person name="Andreson R."/>
            <person name="Gutowska M.A."/>
            <person name="Wolf J."/>
            <person name="Bergner S.V."/>
            <person name="Schilhabel M.B."/>
            <person name="Klostermeier U.C."/>
            <person name="Beiko R.G."/>
            <person name="Rosenstiel P."/>
            <person name="Hippler M."/>
            <person name="Laroche J."/>
        </authorList>
    </citation>
    <scope>NUCLEOTIDE SEQUENCE [LARGE SCALE GENOMIC DNA]</scope>
    <source>
        <strain evidence="3 4">CCMP1005</strain>
    </source>
</reference>
<feature type="compositionally biased region" description="Basic and acidic residues" evidence="2">
    <location>
        <begin position="604"/>
        <end position="615"/>
    </location>
</feature>
<dbReference type="AlphaFoldDB" id="K0SF99"/>
<protein>
    <recommendedName>
        <fullName evidence="5">RING-type domain-containing protein</fullName>
    </recommendedName>
</protein>
<evidence type="ECO:0000256" key="1">
    <source>
        <dbReference type="ARBA" id="ARBA00038101"/>
    </source>
</evidence>
<comment type="caution">
    <text evidence="3">The sequence shown here is derived from an EMBL/GenBank/DDBJ whole genome shotgun (WGS) entry which is preliminary data.</text>
</comment>
<dbReference type="InterPro" id="IPR011990">
    <property type="entry name" value="TPR-like_helical_dom_sf"/>
</dbReference>
<organism evidence="3 4">
    <name type="scientific">Thalassiosira oceanica</name>
    <name type="common">Marine diatom</name>
    <dbReference type="NCBI Taxonomy" id="159749"/>
    <lineage>
        <taxon>Eukaryota</taxon>
        <taxon>Sar</taxon>
        <taxon>Stramenopiles</taxon>
        <taxon>Ochrophyta</taxon>
        <taxon>Bacillariophyta</taxon>
        <taxon>Coscinodiscophyceae</taxon>
        <taxon>Thalassiosirophycidae</taxon>
        <taxon>Thalassiosirales</taxon>
        <taxon>Thalassiosiraceae</taxon>
        <taxon>Thalassiosira</taxon>
    </lineage>
</organism>
<accession>K0SF99</accession>
<feature type="region of interest" description="Disordered" evidence="2">
    <location>
        <begin position="1"/>
        <end position="20"/>
    </location>
</feature>
<dbReference type="PANTHER" id="PTHR11102:SF160">
    <property type="entry name" value="ERAD-ASSOCIATED E3 UBIQUITIN-PROTEIN LIGASE COMPONENT HRD3"/>
    <property type="match status" value="1"/>
</dbReference>
<dbReference type="SUPFAM" id="SSF81901">
    <property type="entry name" value="HCP-like"/>
    <property type="match status" value="1"/>
</dbReference>
<evidence type="ECO:0000256" key="2">
    <source>
        <dbReference type="SAM" id="MobiDB-lite"/>
    </source>
</evidence>
<feature type="compositionally biased region" description="Basic and acidic residues" evidence="2">
    <location>
        <begin position="577"/>
        <end position="595"/>
    </location>
</feature>
<evidence type="ECO:0000313" key="3">
    <source>
        <dbReference type="EMBL" id="EJK57287.1"/>
    </source>
</evidence>
<dbReference type="Proteomes" id="UP000266841">
    <property type="component" value="Unassembled WGS sequence"/>
</dbReference>
<feature type="compositionally biased region" description="Low complexity" evidence="2">
    <location>
        <begin position="546"/>
        <end position="556"/>
    </location>
</feature>
<dbReference type="Gene3D" id="1.25.40.10">
    <property type="entry name" value="Tetratricopeptide repeat domain"/>
    <property type="match status" value="1"/>
</dbReference>
<dbReference type="PANTHER" id="PTHR11102">
    <property type="entry name" value="SEL-1-LIKE PROTEIN"/>
    <property type="match status" value="1"/>
</dbReference>
<proteinExistence type="inferred from homology"/>
<dbReference type="EMBL" id="AGNL01028737">
    <property type="protein sequence ID" value="EJK57287.1"/>
    <property type="molecule type" value="Genomic_DNA"/>
</dbReference>
<gene>
    <name evidence="3" type="ORF">THAOC_22685</name>
</gene>
<feature type="compositionally biased region" description="Basic and acidic residues" evidence="2">
    <location>
        <begin position="689"/>
        <end position="705"/>
    </location>
</feature>
<sequence length="800" mass="85636">MSLAEEQHQLPAPVVPAAGPLPDAVTEEELMSSGHELPHEGYTCPLCCLPIALPAAMNSKFKSCCSKSVCHGCIHASRKRGLGDTCAFCRTPTPDSGAATLALVRKRVDAKDPLAIESLASAYCDGDFGLQQDTSRAIELWTEAARLGDLSSHFNLGFLYFEGKCVEQDMAKGIRHWQHAAMQGHPSSRFLLGVHEHNNGNHELAVRHWMVSAKMGHEVSLNEIKEMFMKAHATKAQYAKALRAYQNALEETKSPQREEANAFFNENLSSSPDEGVSPSDPLSSDSKDESGHRVASLLPGATGERAEGPAAVSWGNREHQGSVSGRGDWAGPSCVSLRAPRRDGNAPRRRPASSVCCPPGQGSRPGSLRARSPVDDGDGIQDAEPPSLGQTDVRDDRSRRRPTIAHRNPPLGRPPTPLVDRSSPSSSPREVDCRIWAIASSLGIARRLPSRPGGPSSFAPPAPTCHPPSCRGLRVRPRELAVDLLDLIRLRAVTPPAPLGSGPFVDCSPICARRAPRRRSDLRLALGRSRHSSEEVEPVTPGGGTYTRPSYSSTTPSGPPGGRQLERPDDGVVANDGDGRRKIDGDEGDEGRQDGEEGTTPTAERLEGREDRRVLPENSSNAKRERFLGGPTSVVRVRGRSSRVSRPGVERGSAGGRDGKLDAAATPPARYARPRPRPADPAPGRRRPWPGERIAERGARNEAGRPRRAFQTSAAGHQPRPVRIWGPLVAIPAGEGRGGHLRGGDGGGRTPRSAPRALRRREPLVDGGGTGPAPSAPAAVFRCHSGATPTAVRGRLRCRA</sequence>
<keyword evidence="4" id="KW-1185">Reference proteome</keyword>
<dbReference type="InterPro" id="IPR006597">
    <property type="entry name" value="Sel1-like"/>
</dbReference>
<dbReference type="SMART" id="SM00671">
    <property type="entry name" value="SEL1"/>
    <property type="match status" value="3"/>
</dbReference>
<feature type="region of interest" description="Disordered" evidence="2">
    <location>
        <begin position="266"/>
        <end position="430"/>
    </location>
</feature>
<feature type="compositionally biased region" description="Low complexity" evidence="2">
    <location>
        <begin position="11"/>
        <end position="20"/>
    </location>
</feature>
<name>K0SF99_THAOC</name>
<evidence type="ECO:0000313" key="4">
    <source>
        <dbReference type="Proteomes" id="UP000266841"/>
    </source>
</evidence>